<dbReference type="EC" id="2.10.1.1" evidence="6"/>
<dbReference type="Proteomes" id="UP000011021">
    <property type="component" value="Unassembled WGS sequence"/>
</dbReference>
<dbReference type="InterPro" id="IPR005110">
    <property type="entry name" value="MoeA_linker/N"/>
</dbReference>
<dbReference type="SUPFAM" id="SSF63882">
    <property type="entry name" value="MoeA N-terminal region -like"/>
    <property type="match status" value="1"/>
</dbReference>
<accession>E7RV99</accession>
<evidence type="ECO:0000256" key="1">
    <source>
        <dbReference type="ARBA" id="ARBA00002901"/>
    </source>
</evidence>
<keyword evidence="4 6" id="KW-0501">Molybdenum cofactor biosynthesis</keyword>
<dbReference type="STRING" id="887898.HMPREF0551_0611"/>
<sequence>MSTSTDWPSLASLLARLPDFNPDAVPVAQARELLADWVAPRVQARSMLVQAEALGRVLARDVVARLDLPPCDNAAMDGYALRHADLKPEGDTTLPVAGRTLAGDPPATLPPGQAWRIMTGAPMPAGADTVVMQEHVQRRTNDTAPHDTRAQPDTGTHPQETITLPAGQKPGQNVRRRGEDIRTGQTALPAGRILSPMDLGVAASQGIVDLPVFGPLKVGVFSTGNELVQSGQPLAAGQIHDSNRPTLLALARNRGFEAIDLGWLPDDPAILTKALASSIDQVDVLLTTGGAAGGDADLLWHVLSQPMHHQGMALPTEAHAWKLKLRPGRPLVIGRIGQTPVFGLPGNPVAALLSFLFVIDAALQKMAGITAPRPLPRIRARAGTAIRKRPGRQELLRVTLCYHESDDLPVAMPAGSQSSAQLRSVAEADGIAVLPEDQGPVAEGDRLDVVPLHGLL</sequence>
<dbReference type="NCBIfam" id="NF045515">
    <property type="entry name" value="Glp_gephyrin"/>
    <property type="match status" value="1"/>
</dbReference>
<protein>
    <recommendedName>
        <fullName evidence="6">Molybdopterin molybdenumtransferase</fullName>
        <ecNumber evidence="6">2.10.1.1</ecNumber>
    </recommendedName>
</protein>
<keyword evidence="10" id="KW-1185">Reference proteome</keyword>
<evidence type="ECO:0000259" key="8">
    <source>
        <dbReference type="SMART" id="SM00852"/>
    </source>
</evidence>
<dbReference type="InterPro" id="IPR036688">
    <property type="entry name" value="MoeA_C_domain_IV_sf"/>
</dbReference>
<evidence type="ECO:0000256" key="5">
    <source>
        <dbReference type="ARBA" id="ARBA00047317"/>
    </source>
</evidence>
<dbReference type="InterPro" id="IPR036135">
    <property type="entry name" value="MoeA_linker/N_sf"/>
</dbReference>
<dbReference type="Pfam" id="PF03453">
    <property type="entry name" value="MoeA_N"/>
    <property type="match status" value="1"/>
</dbReference>
<feature type="domain" description="MoaB/Mog" evidence="8">
    <location>
        <begin position="219"/>
        <end position="365"/>
    </location>
</feature>
<dbReference type="SUPFAM" id="SSF63867">
    <property type="entry name" value="MoeA C-terminal domain-like"/>
    <property type="match status" value="1"/>
</dbReference>
<comment type="catalytic activity">
    <reaction evidence="5">
        <text>adenylyl-molybdopterin + molybdate = Mo-molybdopterin + AMP + H(+)</text>
        <dbReference type="Rhea" id="RHEA:35047"/>
        <dbReference type="ChEBI" id="CHEBI:15378"/>
        <dbReference type="ChEBI" id="CHEBI:36264"/>
        <dbReference type="ChEBI" id="CHEBI:62727"/>
        <dbReference type="ChEBI" id="CHEBI:71302"/>
        <dbReference type="ChEBI" id="CHEBI:456215"/>
        <dbReference type="EC" id="2.10.1.1"/>
    </reaction>
</comment>
<dbReference type="UniPathway" id="UPA00344"/>
<evidence type="ECO:0000313" key="10">
    <source>
        <dbReference type="Proteomes" id="UP000011021"/>
    </source>
</evidence>
<comment type="pathway">
    <text evidence="2 6">Cofactor biosynthesis; molybdopterin biosynthesis.</text>
</comment>
<keyword evidence="6" id="KW-0479">Metal-binding</keyword>
<keyword evidence="6" id="KW-0808">Transferase</keyword>
<evidence type="ECO:0000256" key="4">
    <source>
        <dbReference type="ARBA" id="ARBA00023150"/>
    </source>
</evidence>
<evidence type="ECO:0000313" key="9">
    <source>
        <dbReference type="EMBL" id="EFV95703.1"/>
    </source>
</evidence>
<dbReference type="CDD" id="cd00887">
    <property type="entry name" value="MoeA"/>
    <property type="match status" value="1"/>
</dbReference>
<dbReference type="InterPro" id="IPR036425">
    <property type="entry name" value="MoaB/Mog-like_dom_sf"/>
</dbReference>
<evidence type="ECO:0000256" key="7">
    <source>
        <dbReference type="SAM" id="MobiDB-lite"/>
    </source>
</evidence>
<dbReference type="RefSeq" id="WP_005672683.1">
    <property type="nucleotide sequence ID" value="NZ_CP146288.1"/>
</dbReference>
<comment type="function">
    <text evidence="1 6">Catalyzes the insertion of molybdate into adenylated molybdopterin with the concomitant release of AMP.</text>
</comment>
<dbReference type="GO" id="GO:0061599">
    <property type="term" value="F:molybdopterin molybdotransferase activity"/>
    <property type="evidence" value="ECO:0007669"/>
    <property type="project" value="UniProtKB-UniRule"/>
</dbReference>
<dbReference type="Gene3D" id="2.40.340.10">
    <property type="entry name" value="MoeA, C-terminal, domain IV"/>
    <property type="match status" value="1"/>
</dbReference>
<reference evidence="9 10" key="1">
    <citation type="submission" date="2010-12" db="EMBL/GenBank/DDBJ databases">
        <authorList>
            <person name="Muzny D."/>
            <person name="Qin X."/>
            <person name="Deng J."/>
            <person name="Jiang H."/>
            <person name="Liu Y."/>
            <person name="Qu J."/>
            <person name="Song X.-Z."/>
            <person name="Zhang L."/>
            <person name="Thornton R."/>
            <person name="Coyle M."/>
            <person name="Francisco L."/>
            <person name="Jackson L."/>
            <person name="Javaid M."/>
            <person name="Korchina V."/>
            <person name="Kovar C."/>
            <person name="Mata R."/>
            <person name="Mathew T."/>
            <person name="Ngo R."/>
            <person name="Nguyen L."/>
            <person name="Nguyen N."/>
            <person name="Okwuonu G."/>
            <person name="Ongeri F."/>
            <person name="Pham C."/>
            <person name="Simmons D."/>
            <person name="Wilczek-Boney K."/>
            <person name="Hale W."/>
            <person name="Jakkamsetti A."/>
            <person name="Pham P."/>
            <person name="Ruth R."/>
            <person name="San Lucas F."/>
            <person name="Warren J."/>
            <person name="Zhang J."/>
            <person name="Zhao Z."/>
            <person name="Zhou C."/>
            <person name="Zhu D."/>
            <person name="Lee S."/>
            <person name="Bess C."/>
            <person name="Blankenburg K."/>
            <person name="Forbes L."/>
            <person name="Fu Q."/>
            <person name="Gubbala S."/>
            <person name="Hirani K."/>
            <person name="Jayaseelan J.C."/>
            <person name="Lara F."/>
            <person name="Munidasa M."/>
            <person name="Palculict T."/>
            <person name="Patil S."/>
            <person name="Pu L.-L."/>
            <person name="Saada N."/>
            <person name="Tang L."/>
            <person name="Weissenberger G."/>
            <person name="Zhu Y."/>
            <person name="Hemphill L."/>
            <person name="Shang Y."/>
            <person name="Youmans B."/>
            <person name="Ayvaz T."/>
            <person name="Ross M."/>
            <person name="Santibanez J."/>
            <person name="Aqrawi P."/>
            <person name="Gross S."/>
            <person name="Joshi V."/>
            <person name="Fowler G."/>
            <person name="Nazareth L."/>
            <person name="Reid J."/>
            <person name="Worley K."/>
            <person name="Petrosino J."/>
            <person name="Highlander S."/>
            <person name="Gibbs R."/>
        </authorList>
    </citation>
    <scope>NUCLEOTIDE SEQUENCE [LARGE SCALE GENOMIC DNA]</scope>
    <source>
        <strain evidence="9 10">ATCC 51599</strain>
    </source>
</reference>
<dbReference type="InterPro" id="IPR005111">
    <property type="entry name" value="MoeA_C_domain_IV"/>
</dbReference>
<gene>
    <name evidence="9" type="ORF">HMPREF0551_0611</name>
</gene>
<dbReference type="InterPro" id="IPR001453">
    <property type="entry name" value="MoaB/Mog_dom"/>
</dbReference>
<dbReference type="Gene3D" id="3.40.980.10">
    <property type="entry name" value="MoaB/Mog-like domain"/>
    <property type="match status" value="1"/>
</dbReference>
<dbReference type="GO" id="GO:0046872">
    <property type="term" value="F:metal ion binding"/>
    <property type="evidence" value="ECO:0007669"/>
    <property type="project" value="UniProtKB-UniRule"/>
</dbReference>
<dbReference type="HOGENOM" id="CLU_010186_7_0_4"/>
<comment type="caution">
    <text evidence="9">The sequence shown here is derived from an EMBL/GenBank/DDBJ whole genome shotgun (WGS) entry which is preliminary data.</text>
</comment>
<comment type="cofactor">
    <cofactor evidence="6">
        <name>Mg(2+)</name>
        <dbReference type="ChEBI" id="CHEBI:18420"/>
    </cofactor>
</comment>
<name>E7RV99_9BURK</name>
<proteinExistence type="inferred from homology"/>
<dbReference type="PANTHER" id="PTHR10192:SF5">
    <property type="entry name" value="GEPHYRIN"/>
    <property type="match status" value="1"/>
</dbReference>
<dbReference type="Pfam" id="PF00994">
    <property type="entry name" value="MoCF_biosynth"/>
    <property type="match status" value="1"/>
</dbReference>
<evidence type="ECO:0000256" key="3">
    <source>
        <dbReference type="ARBA" id="ARBA00010763"/>
    </source>
</evidence>
<dbReference type="SMART" id="SM00852">
    <property type="entry name" value="MoCF_biosynth"/>
    <property type="match status" value="1"/>
</dbReference>
<keyword evidence="6" id="KW-0460">Magnesium</keyword>
<dbReference type="eggNOG" id="COG0303">
    <property type="taxonomic scope" value="Bacteria"/>
</dbReference>
<dbReference type="Pfam" id="PF03454">
    <property type="entry name" value="MoeA_C"/>
    <property type="match status" value="1"/>
</dbReference>
<feature type="compositionally biased region" description="Polar residues" evidence="7">
    <location>
        <begin position="151"/>
        <end position="162"/>
    </location>
</feature>
<keyword evidence="6" id="KW-0500">Molybdenum</keyword>
<organism evidence="9 10">
    <name type="scientific">Lautropia mirabilis ATCC 51599</name>
    <dbReference type="NCBI Taxonomy" id="887898"/>
    <lineage>
        <taxon>Bacteria</taxon>
        <taxon>Pseudomonadati</taxon>
        <taxon>Pseudomonadota</taxon>
        <taxon>Betaproteobacteria</taxon>
        <taxon>Burkholderiales</taxon>
        <taxon>Burkholderiaceae</taxon>
        <taxon>Lautropia</taxon>
    </lineage>
</organism>
<dbReference type="GO" id="GO:0005829">
    <property type="term" value="C:cytosol"/>
    <property type="evidence" value="ECO:0007669"/>
    <property type="project" value="TreeGrafter"/>
</dbReference>
<feature type="region of interest" description="Disordered" evidence="7">
    <location>
        <begin position="137"/>
        <end position="183"/>
    </location>
</feature>
<dbReference type="GO" id="GO:0006777">
    <property type="term" value="P:Mo-molybdopterin cofactor biosynthetic process"/>
    <property type="evidence" value="ECO:0007669"/>
    <property type="project" value="UniProtKB-UniRule"/>
</dbReference>
<dbReference type="NCBIfam" id="TIGR00177">
    <property type="entry name" value="molyb_syn"/>
    <property type="match status" value="1"/>
</dbReference>
<dbReference type="PANTHER" id="PTHR10192">
    <property type="entry name" value="MOLYBDOPTERIN BIOSYNTHESIS PROTEIN"/>
    <property type="match status" value="1"/>
</dbReference>
<evidence type="ECO:0000256" key="6">
    <source>
        <dbReference type="RuleBase" id="RU365090"/>
    </source>
</evidence>
<feature type="compositionally biased region" description="Basic and acidic residues" evidence="7">
    <location>
        <begin position="137"/>
        <end position="150"/>
    </location>
</feature>
<dbReference type="Gene3D" id="3.90.105.10">
    <property type="entry name" value="Molybdopterin biosynthesis moea protein, domain 2"/>
    <property type="match status" value="1"/>
</dbReference>
<dbReference type="InterPro" id="IPR038987">
    <property type="entry name" value="MoeA-like"/>
</dbReference>
<dbReference type="SUPFAM" id="SSF53218">
    <property type="entry name" value="Molybdenum cofactor biosynthesis proteins"/>
    <property type="match status" value="1"/>
</dbReference>
<dbReference type="AlphaFoldDB" id="E7RV99"/>
<dbReference type="EMBL" id="AEQP01000002">
    <property type="protein sequence ID" value="EFV95703.1"/>
    <property type="molecule type" value="Genomic_DNA"/>
</dbReference>
<dbReference type="Gene3D" id="2.170.190.11">
    <property type="entry name" value="Molybdopterin biosynthesis moea protein, domain 3"/>
    <property type="match status" value="1"/>
</dbReference>
<evidence type="ECO:0000256" key="2">
    <source>
        <dbReference type="ARBA" id="ARBA00005046"/>
    </source>
</evidence>
<comment type="similarity">
    <text evidence="3 6">Belongs to the MoeA family.</text>
</comment>